<dbReference type="InterPro" id="IPR006015">
    <property type="entry name" value="Universal_stress_UspA"/>
</dbReference>
<gene>
    <name evidence="3" type="ORF">KSF_099890</name>
</gene>
<dbReference type="CDD" id="cd00293">
    <property type="entry name" value="USP-like"/>
    <property type="match status" value="2"/>
</dbReference>
<keyword evidence="4" id="KW-1185">Reference proteome</keyword>
<evidence type="ECO:0000313" key="4">
    <source>
        <dbReference type="Proteomes" id="UP000597444"/>
    </source>
</evidence>
<evidence type="ECO:0000259" key="2">
    <source>
        <dbReference type="Pfam" id="PF00582"/>
    </source>
</evidence>
<dbReference type="RefSeq" id="WP_220210550.1">
    <property type="nucleotide sequence ID" value="NZ_BNJK01000002.1"/>
</dbReference>
<dbReference type="EMBL" id="BNJK01000002">
    <property type="protein sequence ID" value="GHO99941.1"/>
    <property type="molecule type" value="Genomic_DNA"/>
</dbReference>
<dbReference type="SUPFAM" id="SSF52402">
    <property type="entry name" value="Adenine nucleotide alpha hydrolases-like"/>
    <property type="match status" value="2"/>
</dbReference>
<dbReference type="Gene3D" id="3.40.50.620">
    <property type="entry name" value="HUPs"/>
    <property type="match status" value="2"/>
</dbReference>
<dbReference type="Pfam" id="PF00582">
    <property type="entry name" value="Usp"/>
    <property type="match status" value="2"/>
</dbReference>
<dbReference type="InterPro" id="IPR006016">
    <property type="entry name" value="UspA"/>
</dbReference>
<feature type="domain" description="UspA" evidence="2">
    <location>
        <begin position="1"/>
        <end position="144"/>
    </location>
</feature>
<sequence length="343" mass="36656">MFQRILVPLDGSTHAERALPVALRLVRASGGSLLLLRAVNTATDFWPFVPDKASLVQTAVGSEETEARQYLAHVLVTLHEPDLAVETVVQVGPAASTILAEATSLQADLIVMCSRGSTSLVRLLMGSVTREVARHSTVPVLVLREGAPLPAGPHPDVGRPMRVLVPLDGSSHAKAALVSAASLAMALAAPAPPALHLTRVVKPLPTNHEQDEVYLERTRMFQRTKEYLQRTAEHLREGWSVPEFAHVAPIITWSVVPDADVAAAILRVAETGEDTEGVSPFGGCDVIAMSTHGYSGLSLLTIGSITEHVLNASNLPLLIVRPTPHTDGKPADWMKTTLDAFPV</sequence>
<comment type="caution">
    <text evidence="3">The sequence shown here is derived from an EMBL/GenBank/DDBJ whole genome shotgun (WGS) entry which is preliminary data.</text>
</comment>
<evidence type="ECO:0000313" key="3">
    <source>
        <dbReference type="EMBL" id="GHO99941.1"/>
    </source>
</evidence>
<dbReference type="InterPro" id="IPR014729">
    <property type="entry name" value="Rossmann-like_a/b/a_fold"/>
</dbReference>
<accession>A0A8J3ISF3</accession>
<dbReference type="AlphaFoldDB" id="A0A8J3ISF3"/>
<dbReference type="PRINTS" id="PR01438">
    <property type="entry name" value="UNVRSLSTRESS"/>
</dbReference>
<feature type="domain" description="UspA" evidence="2">
    <location>
        <begin position="283"/>
        <end position="321"/>
    </location>
</feature>
<evidence type="ECO:0000256" key="1">
    <source>
        <dbReference type="ARBA" id="ARBA00008791"/>
    </source>
</evidence>
<dbReference type="PANTHER" id="PTHR46268">
    <property type="entry name" value="STRESS RESPONSE PROTEIN NHAX"/>
    <property type="match status" value="1"/>
</dbReference>
<reference evidence="3" key="1">
    <citation type="submission" date="2020-10" db="EMBL/GenBank/DDBJ databases">
        <title>Taxonomic study of unclassified bacteria belonging to the class Ktedonobacteria.</title>
        <authorList>
            <person name="Yabe S."/>
            <person name="Wang C.M."/>
            <person name="Zheng Y."/>
            <person name="Sakai Y."/>
            <person name="Cavaletti L."/>
            <person name="Monciardini P."/>
            <person name="Donadio S."/>
        </authorList>
    </citation>
    <scope>NUCLEOTIDE SEQUENCE</scope>
    <source>
        <strain evidence="3">ID150040</strain>
    </source>
</reference>
<organism evidence="3 4">
    <name type="scientific">Reticulibacter mediterranei</name>
    <dbReference type="NCBI Taxonomy" id="2778369"/>
    <lineage>
        <taxon>Bacteria</taxon>
        <taxon>Bacillati</taxon>
        <taxon>Chloroflexota</taxon>
        <taxon>Ktedonobacteria</taxon>
        <taxon>Ktedonobacterales</taxon>
        <taxon>Reticulibacteraceae</taxon>
        <taxon>Reticulibacter</taxon>
    </lineage>
</organism>
<protein>
    <submittedName>
        <fullName evidence="3">Universal stress protein UspA</fullName>
    </submittedName>
</protein>
<comment type="similarity">
    <text evidence="1">Belongs to the universal stress protein A family.</text>
</comment>
<proteinExistence type="inferred from homology"/>
<name>A0A8J3ISF3_9CHLR</name>
<dbReference type="PANTHER" id="PTHR46268:SF6">
    <property type="entry name" value="UNIVERSAL STRESS PROTEIN UP12"/>
    <property type="match status" value="1"/>
</dbReference>
<dbReference type="Proteomes" id="UP000597444">
    <property type="component" value="Unassembled WGS sequence"/>
</dbReference>